<dbReference type="Proteomes" id="UP000053477">
    <property type="component" value="Unassembled WGS sequence"/>
</dbReference>
<evidence type="ECO:0008006" key="3">
    <source>
        <dbReference type="Google" id="ProtNLM"/>
    </source>
</evidence>
<dbReference type="Gene3D" id="3.80.10.10">
    <property type="entry name" value="Ribonuclease Inhibitor"/>
    <property type="match status" value="1"/>
</dbReference>
<dbReference type="InterPro" id="IPR032675">
    <property type="entry name" value="LRR_dom_sf"/>
</dbReference>
<evidence type="ECO:0000313" key="2">
    <source>
        <dbReference type="Proteomes" id="UP000053477"/>
    </source>
</evidence>
<evidence type="ECO:0000313" key="1">
    <source>
        <dbReference type="EMBL" id="KLO20321.1"/>
    </source>
</evidence>
<keyword evidence="2" id="KW-1185">Reference proteome</keyword>
<name>A0A0H2ST51_9AGAM</name>
<reference evidence="1 2" key="1">
    <citation type="submission" date="2015-04" db="EMBL/GenBank/DDBJ databases">
        <title>Complete genome sequence of Schizopora paradoxa KUC8140, a cosmopolitan wood degrader in East Asia.</title>
        <authorList>
            <consortium name="DOE Joint Genome Institute"/>
            <person name="Min B."/>
            <person name="Park H."/>
            <person name="Jang Y."/>
            <person name="Kim J.-J."/>
            <person name="Kim K.H."/>
            <person name="Pangilinan J."/>
            <person name="Lipzen A."/>
            <person name="Riley R."/>
            <person name="Grigoriev I.V."/>
            <person name="Spatafora J.W."/>
            <person name="Choi I.-G."/>
        </authorList>
    </citation>
    <scope>NUCLEOTIDE SEQUENCE [LARGE SCALE GENOMIC DNA]</scope>
    <source>
        <strain evidence="1 2">KUC8140</strain>
    </source>
</reference>
<dbReference type="EMBL" id="KQ085882">
    <property type="protein sequence ID" value="KLO20321.1"/>
    <property type="molecule type" value="Genomic_DNA"/>
</dbReference>
<sequence length="604" mass="68262">MSVADNVPPEIWEKIVQDVDRRDLAALALASRSTYPHANTQLYRQTEVSICKCSNSYLSKLSRTLSERPELAAVCTSLLVDMSVTCPVKIPIPLDEKPVGRFNRFLPLARRQRAAVPEIKKSAQECSKEGIDALRGDHFRDILSRLTNVTSVSVILGTFLQDDAFLTSFLGIIREKIVKVQRFEIRDAALAVEETIIPSMSSLRSIILAYVSIENSLLWDLLGLNAGHLEELRLIWVKEKLNVPLLDNSKEISLISLRHFELQGAVIPAVPKGFQDLLGDCEYLETFHVKSLSVQSANAWAKVLDHILRERPGEPLANMRSIAFGAPTHSTELWTQVSQFLLRCDDQLESLTLNAPVRLGISANHLPPALTEAFIDGMKRQPNLRRIIIMWRDDKGANAETISSLRSLAPFLEFLHVCLPYPLRDTQEQQVDALVDQFKQFSELRELHLVFPTFLAEEQTDFYVKLNNSISNNDGLLQNFWHGISREVPSLEEVSWSTYEAKVVLFPRLRHSGKVSYVKFNRNTAGSENVEPEDQLRIYHKFESEESCQHPCTVGSKRFLLGQKPGWRGSMGNQLKELHKICDYPEVDAGVNNTSTTTATYNEL</sequence>
<dbReference type="OrthoDB" id="3251358at2759"/>
<dbReference type="AlphaFoldDB" id="A0A0H2ST51"/>
<organism evidence="1 2">
    <name type="scientific">Schizopora paradoxa</name>
    <dbReference type="NCBI Taxonomy" id="27342"/>
    <lineage>
        <taxon>Eukaryota</taxon>
        <taxon>Fungi</taxon>
        <taxon>Dikarya</taxon>
        <taxon>Basidiomycota</taxon>
        <taxon>Agaricomycotina</taxon>
        <taxon>Agaricomycetes</taxon>
        <taxon>Hymenochaetales</taxon>
        <taxon>Schizoporaceae</taxon>
        <taxon>Schizopora</taxon>
    </lineage>
</organism>
<protein>
    <recommendedName>
        <fullName evidence="3">F-box domain-containing protein</fullName>
    </recommendedName>
</protein>
<proteinExistence type="predicted"/>
<accession>A0A0H2ST51</accession>
<gene>
    <name evidence="1" type="ORF">SCHPADRAFT_637</name>
</gene>
<dbReference type="SUPFAM" id="SSF52047">
    <property type="entry name" value="RNI-like"/>
    <property type="match status" value="1"/>
</dbReference>
<dbReference type="InParanoid" id="A0A0H2ST51"/>